<protein>
    <submittedName>
        <fullName evidence="1">Uncharacterized protein</fullName>
    </submittedName>
</protein>
<sequence length="122" mass="14045">MSLEVKKAPDDSYWVIEPTVGRTDFWVGLCVANGINLPYVEYLHQTGQTVPNLTQQDQAIWFNEERDPFGRFWFAGQPDLALKGRRACYLYLKQKDAEPAKQALKEIGKQLGRAAAKRLRFR</sequence>
<evidence type="ECO:0000313" key="2">
    <source>
        <dbReference type="Proteomes" id="UP000808146"/>
    </source>
</evidence>
<dbReference type="Proteomes" id="UP000808146">
    <property type="component" value="Unassembled WGS sequence"/>
</dbReference>
<comment type="caution">
    <text evidence="1">The sequence shown here is derived from an EMBL/GenBank/DDBJ whole genome shotgun (WGS) entry which is preliminary data.</text>
</comment>
<reference evidence="1" key="1">
    <citation type="submission" date="2020-10" db="EMBL/GenBank/DDBJ databases">
        <title>Connecting structure to function with the recovery of over 1000 high-quality activated sludge metagenome-assembled genomes encoding full-length rRNA genes using long-read sequencing.</title>
        <authorList>
            <person name="Singleton C.M."/>
            <person name="Petriglieri F."/>
            <person name="Kristensen J.M."/>
            <person name="Kirkegaard R.H."/>
            <person name="Michaelsen T.Y."/>
            <person name="Andersen M.H."/>
            <person name="Karst S.M."/>
            <person name="Dueholm M.S."/>
            <person name="Nielsen P.H."/>
            <person name="Albertsen M."/>
        </authorList>
    </citation>
    <scope>NUCLEOTIDE SEQUENCE</scope>
    <source>
        <strain evidence="1">OdNE_18-Q3-R46-58_BAT3C.305</strain>
    </source>
</reference>
<dbReference type="AlphaFoldDB" id="A0A9D7LP02"/>
<proteinExistence type="predicted"/>
<gene>
    <name evidence="1" type="ORF">IPN75_09030</name>
</gene>
<name>A0A9D7LP02_9RHOO</name>
<accession>A0A9D7LP02</accession>
<organism evidence="1 2">
    <name type="scientific">Candidatus Dechloromonas phosphorivorans</name>
    <dbReference type="NCBI Taxonomy" id="2899244"/>
    <lineage>
        <taxon>Bacteria</taxon>
        <taxon>Pseudomonadati</taxon>
        <taxon>Pseudomonadota</taxon>
        <taxon>Betaproteobacteria</taxon>
        <taxon>Rhodocyclales</taxon>
        <taxon>Azonexaceae</taxon>
        <taxon>Dechloromonas</taxon>
    </lineage>
</organism>
<evidence type="ECO:0000313" key="1">
    <source>
        <dbReference type="EMBL" id="MBK8890529.1"/>
    </source>
</evidence>
<dbReference type="EMBL" id="JADKBR010000008">
    <property type="protein sequence ID" value="MBK8890529.1"/>
    <property type="molecule type" value="Genomic_DNA"/>
</dbReference>